<evidence type="ECO:0000313" key="2">
    <source>
        <dbReference type="EMBL" id="ECI4011697.1"/>
    </source>
</evidence>
<comment type="caution">
    <text evidence="2">The sequence shown here is derived from an EMBL/GenBank/DDBJ whole genome shotgun (WGS) entry which is preliminary data.</text>
</comment>
<name>A0A5Y3MUI4_SALER</name>
<keyword evidence="1" id="KW-0732">Signal</keyword>
<feature type="chain" id="PRO_5024999603" evidence="1">
    <location>
        <begin position="23"/>
        <end position="69"/>
    </location>
</feature>
<proteinExistence type="predicted"/>
<dbReference type="AlphaFoldDB" id="A0A5Y3MUI4"/>
<sequence length="69" mass="7330">MKNICPAIFFLSWLMVSLSAGAMQPTGGSGHVSINSIMAKHSCVVYVSKTSQSLSFDRHVVESPGTSVD</sequence>
<protein>
    <submittedName>
        <fullName evidence="2">Uncharacterized protein</fullName>
    </submittedName>
</protein>
<accession>A0A5Y3MUI4</accession>
<gene>
    <name evidence="2" type="ORF">DN310_20830</name>
</gene>
<feature type="signal peptide" evidence="1">
    <location>
        <begin position="1"/>
        <end position="22"/>
    </location>
</feature>
<dbReference type="Proteomes" id="UP000839598">
    <property type="component" value="Unassembled WGS sequence"/>
</dbReference>
<evidence type="ECO:0000256" key="1">
    <source>
        <dbReference type="SAM" id="SignalP"/>
    </source>
</evidence>
<reference evidence="2" key="1">
    <citation type="submission" date="2018-06" db="EMBL/GenBank/DDBJ databases">
        <authorList>
            <person name="Ashton P.M."/>
            <person name="Dallman T."/>
            <person name="Nair S."/>
            <person name="De Pinna E."/>
            <person name="Peters T."/>
            <person name="Grant K."/>
        </authorList>
    </citation>
    <scope>NUCLEOTIDE SEQUENCE [LARGE SCALE GENOMIC DNA]</scope>
    <source>
        <strain evidence="2">275803</strain>
    </source>
</reference>
<dbReference type="EMBL" id="AAIVAV010000030">
    <property type="protein sequence ID" value="ECI4011697.1"/>
    <property type="molecule type" value="Genomic_DNA"/>
</dbReference>
<organism evidence="2">
    <name type="scientific">Salmonella enterica subsp. salamae</name>
    <dbReference type="NCBI Taxonomy" id="59202"/>
    <lineage>
        <taxon>Bacteria</taxon>
        <taxon>Pseudomonadati</taxon>
        <taxon>Pseudomonadota</taxon>
        <taxon>Gammaproteobacteria</taxon>
        <taxon>Enterobacterales</taxon>
        <taxon>Enterobacteriaceae</taxon>
        <taxon>Salmonella</taxon>
    </lineage>
</organism>